<feature type="region of interest" description="Disordered" evidence="4">
    <location>
        <begin position="384"/>
        <end position="405"/>
    </location>
</feature>
<evidence type="ECO:0000313" key="6">
    <source>
        <dbReference type="Proteomes" id="UP000053890"/>
    </source>
</evidence>
<feature type="compositionally biased region" description="Polar residues" evidence="4">
    <location>
        <begin position="536"/>
        <end position="545"/>
    </location>
</feature>
<dbReference type="Pfam" id="PF10186">
    <property type="entry name" value="ATG14"/>
    <property type="match status" value="1"/>
</dbReference>
<evidence type="ECO:0000256" key="2">
    <source>
        <dbReference type="ARBA" id="ARBA00013807"/>
    </source>
</evidence>
<evidence type="ECO:0000256" key="1">
    <source>
        <dbReference type="ARBA" id="ARBA00009574"/>
    </source>
</evidence>
<feature type="compositionally biased region" description="Acidic residues" evidence="4">
    <location>
        <begin position="388"/>
        <end position="398"/>
    </location>
</feature>
<keyword evidence="3" id="KW-0175">Coiled coil</keyword>
<dbReference type="STRING" id="578459.A0A194S746"/>
<dbReference type="RefSeq" id="XP_018272418.1">
    <property type="nucleotide sequence ID" value="XM_018415252.1"/>
</dbReference>
<dbReference type="OMA" id="WQWIART"/>
<gene>
    <name evidence="5" type="ORF">RHOBADRAFT_49481</name>
</gene>
<name>A0A194S746_RHOGW</name>
<feature type="region of interest" description="Disordered" evidence="4">
    <location>
        <begin position="325"/>
        <end position="350"/>
    </location>
</feature>
<organism evidence="5 6">
    <name type="scientific">Rhodotorula graminis (strain WP1)</name>
    <dbReference type="NCBI Taxonomy" id="578459"/>
    <lineage>
        <taxon>Eukaryota</taxon>
        <taxon>Fungi</taxon>
        <taxon>Dikarya</taxon>
        <taxon>Basidiomycota</taxon>
        <taxon>Pucciniomycotina</taxon>
        <taxon>Microbotryomycetes</taxon>
        <taxon>Sporidiobolales</taxon>
        <taxon>Sporidiobolaceae</taxon>
        <taxon>Rhodotorula</taxon>
    </lineage>
</organism>
<evidence type="ECO:0000256" key="3">
    <source>
        <dbReference type="ARBA" id="ARBA00023054"/>
    </source>
</evidence>
<feature type="region of interest" description="Disordered" evidence="4">
    <location>
        <begin position="534"/>
        <end position="580"/>
    </location>
</feature>
<feature type="region of interest" description="Disordered" evidence="4">
    <location>
        <begin position="489"/>
        <end position="513"/>
    </location>
</feature>
<keyword evidence="6" id="KW-1185">Reference proteome</keyword>
<sequence length="580" mass="60509">MAAQGHHAAPAACPACARADPTRHFFCHNCISSWFVPLAPEPPRAPKLTLQSRNSLADHNSRRQQLRNALTLVTAKANALLSGSDRPLSSSRAPPLGVTDERLLKADKWVLASRAYAAREAVVKAKQANAQVETDLATRRAALAARRANLSTARSLHSSLASSSPSTSSLSLPDSLPALVVRIENLSVALTALDSEMARVRGILKRELLAVVALAPLERPLADPFLSFPAPNRTLSSTSSTADSPSSSTATATPTRRPPSQSYTLSSLPLPPLSLLLSLPPPTLEALLSHLAHLVRLVALYDREALPFAPVMGLFGPGRPGVKAGPGRGVPAGRGGEGESVGGAGSSARRKSGLGTVVWPLVFGSRRRIRSVASSVLGAADGAGDGNVDADADDDDGDDYYHDTASSRSYARSSASSSTASAAVAGTTRSSISRRSARRAKLVLGGAVALALDFAFLAWARERRAGAGASGQWRVDDLDDLGALIRRSTGVLDGEGQGDEGSGRSGEQREEDDTQVFPLSMADALAHFTALALGPSSASTPSSRAGRSRAALEESGVVVEGEPELDGEDDEDEEWDLVSV</sequence>
<evidence type="ECO:0000313" key="5">
    <source>
        <dbReference type="EMBL" id="KPV76369.1"/>
    </source>
</evidence>
<feature type="compositionally biased region" description="Gly residues" evidence="4">
    <location>
        <begin position="493"/>
        <end position="504"/>
    </location>
</feature>
<dbReference type="OrthoDB" id="2537025at2759"/>
<feature type="compositionally biased region" description="Acidic residues" evidence="4">
    <location>
        <begin position="561"/>
        <end position="580"/>
    </location>
</feature>
<proteinExistence type="inferred from homology"/>
<dbReference type="GO" id="GO:0032991">
    <property type="term" value="C:protein-containing complex"/>
    <property type="evidence" value="ECO:0007669"/>
    <property type="project" value="UniProtKB-ARBA"/>
</dbReference>
<dbReference type="EMBL" id="KQ474076">
    <property type="protein sequence ID" value="KPV76369.1"/>
    <property type="molecule type" value="Genomic_DNA"/>
</dbReference>
<dbReference type="GO" id="GO:0005737">
    <property type="term" value="C:cytoplasm"/>
    <property type="evidence" value="ECO:0007669"/>
    <property type="project" value="UniProtKB-ARBA"/>
</dbReference>
<dbReference type="AlphaFoldDB" id="A0A194S746"/>
<accession>A0A194S746</accession>
<protein>
    <recommendedName>
        <fullName evidence="2">Autophagy-related protein 14</fullName>
    </recommendedName>
</protein>
<comment type="similarity">
    <text evidence="1">Belongs to the ATG14 family.</text>
</comment>
<reference evidence="5 6" key="1">
    <citation type="journal article" date="2015" name="Front. Microbiol.">
        <title>Genome sequence of the plant growth promoting endophytic yeast Rhodotorula graminis WP1.</title>
        <authorList>
            <person name="Firrincieli A."/>
            <person name="Otillar R."/>
            <person name="Salamov A."/>
            <person name="Schmutz J."/>
            <person name="Khan Z."/>
            <person name="Redman R.S."/>
            <person name="Fleck N.D."/>
            <person name="Lindquist E."/>
            <person name="Grigoriev I.V."/>
            <person name="Doty S.L."/>
        </authorList>
    </citation>
    <scope>NUCLEOTIDE SEQUENCE [LARGE SCALE GENOMIC DNA]</scope>
    <source>
        <strain evidence="5 6">WP1</strain>
    </source>
</reference>
<feature type="compositionally biased region" description="Gly residues" evidence="4">
    <location>
        <begin position="325"/>
        <end position="345"/>
    </location>
</feature>
<dbReference type="Proteomes" id="UP000053890">
    <property type="component" value="Unassembled WGS sequence"/>
</dbReference>
<evidence type="ECO:0000256" key="4">
    <source>
        <dbReference type="SAM" id="MobiDB-lite"/>
    </source>
</evidence>
<dbReference type="InterPro" id="IPR018791">
    <property type="entry name" value="UV_resistance/autophagy_Atg14"/>
</dbReference>
<feature type="region of interest" description="Disordered" evidence="4">
    <location>
        <begin position="234"/>
        <end position="265"/>
    </location>
</feature>
<dbReference type="GeneID" id="28975700"/>